<comment type="caution">
    <text evidence="2">The sequence shown here is derived from an EMBL/GenBank/DDBJ whole genome shotgun (WGS) entry which is preliminary data.</text>
</comment>
<dbReference type="Proteomes" id="UP000527355">
    <property type="component" value="Unassembled WGS sequence"/>
</dbReference>
<feature type="region of interest" description="Disordered" evidence="1">
    <location>
        <begin position="32"/>
        <end position="83"/>
    </location>
</feature>
<evidence type="ECO:0000313" key="3">
    <source>
        <dbReference type="Proteomes" id="UP000527355"/>
    </source>
</evidence>
<gene>
    <name evidence="2" type="ORF">mMyoMyo1_009860</name>
</gene>
<accession>A0A7J7ZZ39</accession>
<proteinExistence type="predicted"/>
<name>A0A7J7ZZ39_MYOMY</name>
<dbReference type="EMBL" id="JABWUV010000002">
    <property type="protein sequence ID" value="KAF6378990.1"/>
    <property type="molecule type" value="Genomic_DNA"/>
</dbReference>
<keyword evidence="3" id="KW-1185">Reference proteome</keyword>
<dbReference type="AlphaFoldDB" id="A0A7J7ZZ39"/>
<protein>
    <submittedName>
        <fullName evidence="2">Uncharacterized protein</fullName>
    </submittedName>
</protein>
<evidence type="ECO:0000313" key="2">
    <source>
        <dbReference type="EMBL" id="KAF6378990.1"/>
    </source>
</evidence>
<evidence type="ECO:0000256" key="1">
    <source>
        <dbReference type="SAM" id="MobiDB-lite"/>
    </source>
</evidence>
<feature type="compositionally biased region" description="Basic and acidic residues" evidence="1">
    <location>
        <begin position="32"/>
        <end position="46"/>
    </location>
</feature>
<reference evidence="2 3" key="1">
    <citation type="journal article" date="2020" name="Nature">
        <title>Six reference-quality genomes reveal evolution of bat adaptations.</title>
        <authorList>
            <person name="Jebb D."/>
            <person name="Huang Z."/>
            <person name="Pippel M."/>
            <person name="Hughes G.M."/>
            <person name="Lavrichenko K."/>
            <person name="Devanna P."/>
            <person name="Winkler S."/>
            <person name="Jermiin L.S."/>
            <person name="Skirmuntt E.C."/>
            <person name="Katzourakis A."/>
            <person name="Burkitt-Gray L."/>
            <person name="Ray D.A."/>
            <person name="Sullivan K.A.M."/>
            <person name="Roscito J.G."/>
            <person name="Kirilenko B.M."/>
            <person name="Davalos L.M."/>
            <person name="Corthals A.P."/>
            <person name="Power M.L."/>
            <person name="Jones G."/>
            <person name="Ransome R.D."/>
            <person name="Dechmann D.K.N."/>
            <person name="Locatelli A.G."/>
            <person name="Puechmaille S.J."/>
            <person name="Fedrigo O."/>
            <person name="Jarvis E.D."/>
            <person name="Hiller M."/>
            <person name="Vernes S.C."/>
            <person name="Myers E.W."/>
            <person name="Teeling E.C."/>
        </authorList>
    </citation>
    <scope>NUCLEOTIDE SEQUENCE [LARGE SCALE GENOMIC DNA]</scope>
    <source>
        <strain evidence="2">MMyoMyo1</strain>
        <tissue evidence="2">Flight muscle</tissue>
    </source>
</reference>
<sequence>MQISCQQRWQLNCIYQLGVKTEDNMEAKRYRRELSRGGGDRNRAKAVEVGGRRGNPATASGSGRANPPGAAGSGRGIPAAASGSGVKPASVVFDPFSALLQPQEALFLQESSCNGPLVFYITLLVIL</sequence>
<organism evidence="2 3">
    <name type="scientific">Myotis myotis</name>
    <name type="common">Greater mouse-eared bat</name>
    <name type="synonym">Vespertilio myotis</name>
    <dbReference type="NCBI Taxonomy" id="51298"/>
    <lineage>
        <taxon>Eukaryota</taxon>
        <taxon>Metazoa</taxon>
        <taxon>Chordata</taxon>
        <taxon>Craniata</taxon>
        <taxon>Vertebrata</taxon>
        <taxon>Euteleostomi</taxon>
        <taxon>Mammalia</taxon>
        <taxon>Eutheria</taxon>
        <taxon>Laurasiatheria</taxon>
        <taxon>Chiroptera</taxon>
        <taxon>Yangochiroptera</taxon>
        <taxon>Vespertilionidae</taxon>
        <taxon>Myotis</taxon>
    </lineage>
</organism>